<evidence type="ECO:0000259" key="4">
    <source>
        <dbReference type="PROSITE" id="PS52004"/>
    </source>
</evidence>
<dbReference type="GO" id="GO:0004315">
    <property type="term" value="F:3-oxoacyl-[acyl-carrier-protein] synthase activity"/>
    <property type="evidence" value="ECO:0007669"/>
    <property type="project" value="InterPro"/>
</dbReference>
<organism evidence="5 6">
    <name type="scientific">Segatella maculosa OT 289</name>
    <dbReference type="NCBI Taxonomy" id="999422"/>
    <lineage>
        <taxon>Bacteria</taxon>
        <taxon>Pseudomonadati</taxon>
        <taxon>Bacteroidota</taxon>
        <taxon>Bacteroidia</taxon>
        <taxon>Bacteroidales</taxon>
        <taxon>Prevotellaceae</taxon>
        <taxon>Segatella</taxon>
    </lineage>
</organism>
<accession>H1HPR5</accession>
<evidence type="ECO:0000313" key="5">
    <source>
        <dbReference type="EMBL" id="EHO67139.1"/>
    </source>
</evidence>
<sequence length="413" mass="44514">MNSRRVVVTGMGIWSCLGTDKEQVTEALRSGRSGIGMEKERLEYGYQSGLTGVVERPRLKGLLHRRYRVGLPEEAEYAYMASLEAFGQAHIDEDYLRTHEVGIIFGNDSSARPVIEAANIMAEKHDTQLLGSGYIFQAMNSTVNMNLSSIFGLRGVNFSVSAACASGSHSIGLGCMMIRQGLQDCVLCGGAQEVNFYSMATFDALGAFSKRMEEPQKASRPFDRDRDGLVPSGGAAALVLEDYEHAVKRGATILAEVCGYGFSSNGGGISQPSDDGSVTAMTRALQDAGIAADDVDYVNAHATGTHQGDMFEAIALDRMFRGRHALISSTKGMTGHECWMAGASEAVYSILMMQHHFVAPNINFEHADEYSAPLNLATRTIETDVDIVLSNSFGFGGTNSALVLKRTNDDALV</sequence>
<evidence type="ECO:0000256" key="1">
    <source>
        <dbReference type="ARBA" id="ARBA00008467"/>
    </source>
</evidence>
<dbReference type="Pfam" id="PF00109">
    <property type="entry name" value="ketoacyl-synt"/>
    <property type="match status" value="1"/>
</dbReference>
<keyword evidence="2 3" id="KW-0808">Transferase</keyword>
<dbReference type="SUPFAM" id="SSF53901">
    <property type="entry name" value="Thiolase-like"/>
    <property type="match status" value="2"/>
</dbReference>
<dbReference type="InterPro" id="IPR014030">
    <property type="entry name" value="Ketoacyl_synth_N"/>
</dbReference>
<name>H1HPR5_9BACT</name>
<dbReference type="InterPro" id="IPR018201">
    <property type="entry name" value="Ketoacyl_synth_AS"/>
</dbReference>
<dbReference type="InterPro" id="IPR014031">
    <property type="entry name" value="Ketoacyl_synth_C"/>
</dbReference>
<reference evidence="5 6" key="1">
    <citation type="submission" date="2011-12" db="EMBL/GenBank/DDBJ databases">
        <title>The Genome Sequence of Prevotella maculosa OT 289.</title>
        <authorList>
            <consortium name="The Broad Institute Genome Sequencing Platform"/>
            <person name="Earl A."/>
            <person name="Ward D."/>
            <person name="Feldgarden M."/>
            <person name="Gevers D."/>
            <person name="Izard J."/>
            <person name="Blanton J.M."/>
            <person name="Mathney J."/>
            <person name="Tanner A.C."/>
            <person name="Dewhirst F.E."/>
            <person name="Young S.K."/>
            <person name="Zeng Q."/>
            <person name="Gargeya S."/>
            <person name="Fitzgerald M."/>
            <person name="Haas B."/>
            <person name="Abouelleil A."/>
            <person name="Alvarado L."/>
            <person name="Arachchi H.M."/>
            <person name="Berlin A."/>
            <person name="Chapman S.B."/>
            <person name="Gearin G."/>
            <person name="Goldberg J."/>
            <person name="Griggs A."/>
            <person name="Gujja S."/>
            <person name="Hansen M."/>
            <person name="Heiman D."/>
            <person name="Howarth C."/>
            <person name="Larimer J."/>
            <person name="Lui A."/>
            <person name="MacDonald P.J.P."/>
            <person name="McCowen C."/>
            <person name="Montmayeur A."/>
            <person name="Murphy C."/>
            <person name="Neiman D."/>
            <person name="Pearson M."/>
            <person name="Priest M."/>
            <person name="Roberts A."/>
            <person name="Saif S."/>
            <person name="Shea T."/>
            <person name="Sisk P."/>
            <person name="Stolte C."/>
            <person name="Sykes S."/>
            <person name="Wortman J."/>
            <person name="Nusbaum C."/>
            <person name="Birren B."/>
        </authorList>
    </citation>
    <scope>NUCLEOTIDE SEQUENCE [LARGE SCALE GENOMIC DNA]</scope>
    <source>
        <strain evidence="5 6">OT 289</strain>
    </source>
</reference>
<dbReference type="Gene3D" id="3.40.47.10">
    <property type="match status" value="1"/>
</dbReference>
<dbReference type="PANTHER" id="PTHR11712">
    <property type="entry name" value="POLYKETIDE SYNTHASE-RELATED"/>
    <property type="match status" value="1"/>
</dbReference>
<feature type="domain" description="Ketosynthase family 3 (KS3)" evidence="4">
    <location>
        <begin position="3"/>
        <end position="406"/>
    </location>
</feature>
<dbReference type="GO" id="GO:0006633">
    <property type="term" value="P:fatty acid biosynthetic process"/>
    <property type="evidence" value="ECO:0007669"/>
    <property type="project" value="InterPro"/>
</dbReference>
<dbReference type="Pfam" id="PF02801">
    <property type="entry name" value="Ketoacyl-synt_C"/>
    <property type="match status" value="1"/>
</dbReference>
<keyword evidence="6" id="KW-1185">Reference proteome</keyword>
<dbReference type="EMBL" id="AGEK01000037">
    <property type="protein sequence ID" value="EHO67139.1"/>
    <property type="molecule type" value="Genomic_DNA"/>
</dbReference>
<dbReference type="OrthoDB" id="9808669at2"/>
<dbReference type="SMART" id="SM00825">
    <property type="entry name" value="PKS_KS"/>
    <property type="match status" value="1"/>
</dbReference>
<dbReference type="PROSITE" id="PS00606">
    <property type="entry name" value="KS3_1"/>
    <property type="match status" value="1"/>
</dbReference>
<dbReference type="CDD" id="cd00834">
    <property type="entry name" value="KAS_I_II"/>
    <property type="match status" value="1"/>
</dbReference>
<comment type="similarity">
    <text evidence="1 3">Belongs to the thiolase-like superfamily. Beta-ketoacyl-ACP synthases family.</text>
</comment>
<dbReference type="InterPro" id="IPR020615">
    <property type="entry name" value="Thiolase_acyl_enz_int_AS"/>
</dbReference>
<evidence type="ECO:0000256" key="3">
    <source>
        <dbReference type="RuleBase" id="RU003694"/>
    </source>
</evidence>
<dbReference type="InterPro" id="IPR020841">
    <property type="entry name" value="PKS_Beta-ketoAc_synthase_dom"/>
</dbReference>
<dbReference type="PROSITE" id="PS00098">
    <property type="entry name" value="THIOLASE_1"/>
    <property type="match status" value="1"/>
</dbReference>
<dbReference type="InterPro" id="IPR016039">
    <property type="entry name" value="Thiolase-like"/>
</dbReference>
<gene>
    <name evidence="5" type="ORF">HMPREF9944_02240</name>
</gene>
<dbReference type="InterPro" id="IPR000794">
    <property type="entry name" value="Beta-ketoacyl_synthase"/>
</dbReference>
<proteinExistence type="inferred from homology"/>
<dbReference type="STRING" id="999422.HMPREF9944_02240"/>
<dbReference type="AlphaFoldDB" id="H1HPR5"/>
<evidence type="ECO:0000313" key="6">
    <source>
        <dbReference type="Proteomes" id="UP000003167"/>
    </source>
</evidence>
<evidence type="ECO:0000256" key="2">
    <source>
        <dbReference type="ARBA" id="ARBA00022679"/>
    </source>
</evidence>
<dbReference type="PROSITE" id="PS52004">
    <property type="entry name" value="KS3_2"/>
    <property type="match status" value="1"/>
</dbReference>
<dbReference type="RefSeq" id="WP_008566226.1">
    <property type="nucleotide sequence ID" value="NZ_JH594509.1"/>
</dbReference>
<dbReference type="HOGENOM" id="CLU_000022_69_2_10"/>
<comment type="caution">
    <text evidence="5">The sequence shown here is derived from an EMBL/GenBank/DDBJ whole genome shotgun (WGS) entry which is preliminary data.</text>
</comment>
<dbReference type="PATRIC" id="fig|999422.3.peg.2270"/>
<dbReference type="Proteomes" id="UP000003167">
    <property type="component" value="Unassembled WGS sequence"/>
</dbReference>
<protein>
    <recommendedName>
        <fullName evidence="4">Ketosynthase family 3 (KS3) domain-containing protein</fullName>
    </recommendedName>
</protein>
<dbReference type="PANTHER" id="PTHR11712:SF336">
    <property type="entry name" value="3-OXOACYL-[ACYL-CARRIER-PROTEIN] SYNTHASE, MITOCHONDRIAL"/>
    <property type="match status" value="1"/>
</dbReference>